<gene>
    <name evidence="2" type="ORF">J2S19_001236</name>
</gene>
<sequence>MNHLKAIMIKMAATFLLLAFILGFVFNYTFGNILTVTLLLGVISYVLGDLLLLPRTRNITATISDFALALLFTWFYLSNITPNGYRLFLVSLLVGIGVSLFEVFFHRYMKRDVITEGKSNFNVNHNLQYQTEASEELNPNVQKKNNKD</sequence>
<accession>A0ABT9ZDH2</accession>
<keyword evidence="1" id="KW-0812">Transmembrane</keyword>
<feature type="transmembrane region" description="Helical" evidence="1">
    <location>
        <begin position="59"/>
        <end position="77"/>
    </location>
</feature>
<feature type="transmembrane region" description="Helical" evidence="1">
    <location>
        <begin position="7"/>
        <end position="26"/>
    </location>
</feature>
<reference evidence="2 3" key="1">
    <citation type="submission" date="2023-07" db="EMBL/GenBank/DDBJ databases">
        <title>Genomic Encyclopedia of Type Strains, Phase IV (KMG-IV): sequencing the most valuable type-strain genomes for metagenomic binning, comparative biology and taxonomic classification.</title>
        <authorList>
            <person name="Goeker M."/>
        </authorList>
    </citation>
    <scope>NUCLEOTIDE SEQUENCE [LARGE SCALE GENOMIC DNA]</scope>
    <source>
        <strain evidence="2 3">DSM 29005</strain>
    </source>
</reference>
<organism evidence="2 3">
    <name type="scientific">Metabacillus malikii</name>
    <dbReference type="NCBI Taxonomy" id="1504265"/>
    <lineage>
        <taxon>Bacteria</taxon>
        <taxon>Bacillati</taxon>
        <taxon>Bacillota</taxon>
        <taxon>Bacilli</taxon>
        <taxon>Bacillales</taxon>
        <taxon>Bacillaceae</taxon>
        <taxon>Metabacillus</taxon>
    </lineage>
</organism>
<dbReference type="InterPro" id="IPR019649">
    <property type="entry name" value="DUF2512"/>
</dbReference>
<dbReference type="RefSeq" id="WP_307338592.1">
    <property type="nucleotide sequence ID" value="NZ_JAUSUD010000004.1"/>
</dbReference>
<dbReference type="Proteomes" id="UP001234495">
    <property type="component" value="Unassembled WGS sequence"/>
</dbReference>
<keyword evidence="3" id="KW-1185">Reference proteome</keyword>
<name>A0ABT9ZDH2_9BACI</name>
<dbReference type="Pfam" id="PF10710">
    <property type="entry name" value="DUF2512"/>
    <property type="match status" value="1"/>
</dbReference>
<evidence type="ECO:0000313" key="3">
    <source>
        <dbReference type="Proteomes" id="UP001234495"/>
    </source>
</evidence>
<dbReference type="EMBL" id="JAUSUD010000004">
    <property type="protein sequence ID" value="MDQ0229984.1"/>
    <property type="molecule type" value="Genomic_DNA"/>
</dbReference>
<feature type="transmembrane region" description="Helical" evidence="1">
    <location>
        <begin position="83"/>
        <end position="105"/>
    </location>
</feature>
<comment type="caution">
    <text evidence="2">The sequence shown here is derived from an EMBL/GenBank/DDBJ whole genome shotgun (WGS) entry which is preliminary data.</text>
</comment>
<evidence type="ECO:0000313" key="2">
    <source>
        <dbReference type="EMBL" id="MDQ0229984.1"/>
    </source>
</evidence>
<keyword evidence="1" id="KW-1133">Transmembrane helix</keyword>
<protein>
    <submittedName>
        <fullName evidence="2">Uncharacterized BrkB/YihY/UPF0761 family membrane protein</fullName>
    </submittedName>
</protein>
<proteinExistence type="predicted"/>
<keyword evidence="1" id="KW-0472">Membrane</keyword>
<evidence type="ECO:0000256" key="1">
    <source>
        <dbReference type="SAM" id="Phobius"/>
    </source>
</evidence>
<feature type="transmembrane region" description="Helical" evidence="1">
    <location>
        <begin position="32"/>
        <end position="52"/>
    </location>
</feature>